<evidence type="ECO:0000256" key="1">
    <source>
        <dbReference type="ARBA" id="ARBA00004132"/>
    </source>
</evidence>
<evidence type="ECO:0000313" key="6">
    <source>
        <dbReference type="Proteomes" id="UP000663891"/>
    </source>
</evidence>
<feature type="domain" description="UDENN" evidence="4">
    <location>
        <begin position="407"/>
        <end position="685"/>
    </location>
</feature>
<dbReference type="Gene3D" id="3.30.450.200">
    <property type="match status" value="1"/>
</dbReference>
<dbReference type="EMBL" id="CAJNON010000369">
    <property type="protein sequence ID" value="CAF1224584.1"/>
    <property type="molecule type" value="Genomic_DNA"/>
</dbReference>
<dbReference type="Gene3D" id="3.40.50.11500">
    <property type="match status" value="2"/>
</dbReference>
<dbReference type="GO" id="GO:0006897">
    <property type="term" value="P:endocytosis"/>
    <property type="evidence" value="ECO:0007669"/>
    <property type="project" value="TreeGrafter"/>
</dbReference>
<dbReference type="InterPro" id="IPR001194">
    <property type="entry name" value="cDENN_dom"/>
</dbReference>
<feature type="compositionally biased region" description="Polar residues" evidence="3">
    <location>
        <begin position="898"/>
        <end position="911"/>
    </location>
</feature>
<dbReference type="PROSITE" id="PS50211">
    <property type="entry name" value="DENN"/>
    <property type="match status" value="2"/>
</dbReference>
<dbReference type="OrthoDB" id="206724at2759"/>
<dbReference type="PANTHER" id="PTHR13196:SF14">
    <property type="entry name" value="UDENN DOMAIN-CONTAINING PROTEIN"/>
    <property type="match status" value="1"/>
</dbReference>
<dbReference type="InterPro" id="IPR043153">
    <property type="entry name" value="DENN_C"/>
</dbReference>
<dbReference type="PANTHER" id="PTHR13196">
    <property type="entry name" value="DENN DOMAIN-CONTAINING"/>
    <property type="match status" value="1"/>
</dbReference>
<protein>
    <recommendedName>
        <fullName evidence="4">UDENN domain-containing protein</fullName>
    </recommendedName>
</protein>
<accession>A0A814Y462</accession>
<dbReference type="GO" id="GO:0005829">
    <property type="term" value="C:cytosol"/>
    <property type="evidence" value="ECO:0007669"/>
    <property type="project" value="TreeGrafter"/>
</dbReference>
<feature type="compositionally biased region" description="Low complexity" evidence="3">
    <location>
        <begin position="1367"/>
        <end position="1377"/>
    </location>
</feature>
<dbReference type="GO" id="GO:0030136">
    <property type="term" value="C:clathrin-coated vesicle"/>
    <property type="evidence" value="ECO:0007669"/>
    <property type="project" value="UniProtKB-SubCell"/>
</dbReference>
<dbReference type="InterPro" id="IPR040032">
    <property type="entry name" value="DENND1A/B/C"/>
</dbReference>
<comment type="subcellular location">
    <subcellularLocation>
        <location evidence="1">Cytoplasmic vesicle</location>
        <location evidence="1">Clathrin-coated vesicle</location>
    </subcellularLocation>
</comment>
<name>A0A814Y462_9BILA</name>
<comment type="caution">
    <text evidence="5">The sequence shown here is derived from an EMBL/GenBank/DDBJ whole genome shotgun (WGS) entry which is preliminary data.</text>
</comment>
<feature type="region of interest" description="Disordered" evidence="3">
    <location>
        <begin position="1035"/>
        <end position="1055"/>
    </location>
</feature>
<proteinExistence type="predicted"/>
<feature type="compositionally biased region" description="Basic and acidic residues" evidence="3">
    <location>
        <begin position="980"/>
        <end position="997"/>
    </location>
</feature>
<feature type="domain" description="UDENN" evidence="4">
    <location>
        <begin position="24"/>
        <end position="399"/>
    </location>
</feature>
<dbReference type="FunFam" id="3.40.50.11500:FF:000004">
    <property type="entry name" value="DENN domain-containing protein 2C isoform X1"/>
    <property type="match status" value="2"/>
</dbReference>
<dbReference type="SMART" id="SM00799">
    <property type="entry name" value="DENN"/>
    <property type="match status" value="2"/>
</dbReference>
<dbReference type="GO" id="GO:1901981">
    <property type="term" value="F:phosphatidylinositol phosphate binding"/>
    <property type="evidence" value="ECO:0007669"/>
    <property type="project" value="TreeGrafter"/>
</dbReference>
<sequence length="1616" mass="184075">MASDSKTASNHVTKEIESRIKQIPEHLFEAFLEIREPIDNEIPEVSIKYPNDCSEEILKTATNFAYPCKIPADEQSEHFTFVVLDTTSTSFRFGYCRRSNREASCLCIISYYPWFEIFYKILDDLAQIINSKSTADMEQFLSSLFNYKLMSNEEFFRNEGKEMIEINGLSKIYTYNRPDSRKLPSMLSSRNFTVMFSRLGPEIMLRLFAHLIFERRILFVSSKLFHLTACSYGCLDLIYPMHWQSIFLPIVPTSILWTTACTSPYILGVHSSVFPTLNMNDLGDAVIVNIDERKLDSQYDDLNSFPKYLIRSMKKGIQQSSQLAGDHLARVFLRAMAFTIGNYANGFTLKNEKLDFDRDLYLEQYLGSHVHSFMSTIANTQMFEQFSRYRTFLQLERETDVDEFDIEVKNLQQLQQSKKTADMEQFLSSLFNYKLMSNEEFFRNEGKEMIEINGFSKIYTYNRPDSRKLPSMLSSRNFTVMFSRLGPEIMLRLFAHLIFERRILFVSSKLFHLTACSYGCLDLIYPMHWQSIFLPIVPTSILWTTACTSPYILGVHSSVFPTLNMNDLGDAVIVNIDERKLDSQYDDLNSFPKYLIRSMKKGIQQSSQLAGDHLARVFLRAMAFTIGNYANGFTLKNEKLDFDRDLYLEQYLGSHVHSFMSTIANTQMFEQFSRYRTFLQLERETDVDEFDIEVKNLQQLQQSKKTCWSLLFHAVSIGSNRKKQISMNDSCINPAFLSSSAHLENVEQLIKNIEQQTLNGDNFDDISSNNDNNRQEITTKSFTSISSNTLPIHNHHHHSKNITLLDGSNITVHNNDEDHSVDSLLIQRDLLFNNDELKQQISPINDQNLLNEQDAGYTWDDQYDTRANYRLTFSTDKSQHVDSKIPKPRRYKNRSISEKISPTFSDDDISSNLTNNMNDWSMRSSINTFEQLINQPAQIHTQSNPPPPPPPSSCQQQQQQTPTNHSSGSSTTSSSTSWRQMKESHRTTTATETKETRPPSPLCLYKIFQQKSNTTTTSSPSRNIFPLKRYQKDTNAPNHINEINTDKSKSSHLSTDQAIQTSILLDSPSNTRYRTTSVTAPKSESFNYLTIPARNSFVASHKSLPDLSFISQYSKELPRSRTASPTTTSPVNINRTTPSPILIQHPPKQDADRPRTLKSIKRYKNSKHSTEPLGVFYSPQLRKTFAAIPITLGSDTPSPIETNIKLSSSNLKSCLKYGSRANSCDIQDMVQNHKSTPEHASNNAANPLFEQVQNKAEKFQTVINKAGQRVASEASSVRNNLTSFDINDVIKRTYNSKANDSNGTNLLNTTKPIHQVSFFRGLCSAVSEIIEISVNTLLGQSIPYERFTSQDNISSPEPLLINGDQISSSSSDSSHSSTPELNRYKNAPLINLDIDDNPLLPSPITLNVINTPLATPVQRQVPQIDSKIKQLQSELQYKVQTFDGKRTDPRDEYGQQQTEIKKLVKQFDPLDDDTNYLNKPTKNVNTSFTSMPVNFRSNEKPVSNTVDRHPSIYETIPTNRVTAVLNNIQTNYGTTNRFTLRPTYSMQQPQSNNNNNNLTRFSPASTAPASLFPKICSTIPDDSLSFDPLAPSKETILYSNIPSTTSPSGSNLIDFS</sequence>
<dbReference type="GO" id="GO:0032456">
    <property type="term" value="P:endocytic recycling"/>
    <property type="evidence" value="ECO:0007669"/>
    <property type="project" value="TreeGrafter"/>
</dbReference>
<feature type="region of interest" description="Disordered" evidence="3">
    <location>
        <begin position="939"/>
        <end position="1002"/>
    </location>
</feature>
<evidence type="ECO:0000313" key="5">
    <source>
        <dbReference type="EMBL" id="CAF1224584.1"/>
    </source>
</evidence>
<keyword evidence="2" id="KW-0968">Cytoplasmic vesicle</keyword>
<dbReference type="SMART" id="SM00801">
    <property type="entry name" value="dDENN"/>
    <property type="match status" value="2"/>
</dbReference>
<dbReference type="GO" id="GO:0005085">
    <property type="term" value="F:guanyl-nucleotide exchange factor activity"/>
    <property type="evidence" value="ECO:0007669"/>
    <property type="project" value="InterPro"/>
</dbReference>
<feature type="region of interest" description="Disordered" evidence="3">
    <location>
        <begin position="1118"/>
        <end position="1154"/>
    </location>
</feature>
<feature type="compositionally biased region" description="Low complexity" evidence="3">
    <location>
        <begin position="953"/>
        <end position="977"/>
    </location>
</feature>
<evidence type="ECO:0000256" key="3">
    <source>
        <dbReference type="SAM" id="MobiDB-lite"/>
    </source>
</evidence>
<feature type="compositionally biased region" description="Low complexity" evidence="3">
    <location>
        <begin position="1120"/>
        <end position="1130"/>
    </location>
</feature>
<reference evidence="5" key="1">
    <citation type="submission" date="2021-02" db="EMBL/GenBank/DDBJ databases">
        <authorList>
            <person name="Nowell W R."/>
        </authorList>
    </citation>
    <scope>NUCLEOTIDE SEQUENCE</scope>
</reference>
<dbReference type="InterPro" id="IPR005112">
    <property type="entry name" value="dDENN_dom"/>
</dbReference>
<dbReference type="InterPro" id="IPR037516">
    <property type="entry name" value="Tripartite_DENN"/>
</dbReference>
<feature type="region of interest" description="Disordered" evidence="3">
    <location>
        <begin position="1353"/>
        <end position="1381"/>
    </location>
</feature>
<dbReference type="Pfam" id="PF02141">
    <property type="entry name" value="DENN"/>
    <property type="match status" value="2"/>
</dbReference>
<feature type="region of interest" description="Disordered" evidence="3">
    <location>
        <begin position="876"/>
        <end position="911"/>
    </location>
</feature>
<dbReference type="Proteomes" id="UP000663891">
    <property type="component" value="Unassembled WGS sequence"/>
</dbReference>
<organism evidence="5 6">
    <name type="scientific">Adineta steineri</name>
    <dbReference type="NCBI Taxonomy" id="433720"/>
    <lineage>
        <taxon>Eukaryota</taxon>
        <taxon>Metazoa</taxon>
        <taxon>Spiralia</taxon>
        <taxon>Gnathifera</taxon>
        <taxon>Rotifera</taxon>
        <taxon>Eurotatoria</taxon>
        <taxon>Bdelloidea</taxon>
        <taxon>Adinetida</taxon>
        <taxon>Adinetidae</taxon>
        <taxon>Adineta</taxon>
    </lineage>
</organism>
<gene>
    <name evidence="5" type="ORF">VCS650_LOCUS26910</name>
</gene>
<evidence type="ECO:0000259" key="4">
    <source>
        <dbReference type="PROSITE" id="PS50211"/>
    </source>
</evidence>
<dbReference type="InterPro" id="IPR005113">
    <property type="entry name" value="uDENN_dom"/>
</dbReference>
<dbReference type="SMART" id="SM00800">
    <property type="entry name" value="uDENN"/>
    <property type="match status" value="1"/>
</dbReference>
<evidence type="ECO:0000256" key="2">
    <source>
        <dbReference type="ARBA" id="ARBA00023329"/>
    </source>
</evidence>